<dbReference type="InterPro" id="IPR001792">
    <property type="entry name" value="Acylphosphatase-like_dom"/>
</dbReference>
<dbReference type="Proteomes" id="UP000236630">
    <property type="component" value="Unassembled WGS sequence"/>
</dbReference>
<feature type="domain" description="Acylphosphatase-like" evidence="3">
    <location>
        <begin position="165"/>
        <end position="251"/>
    </location>
</feature>
<feature type="active site" evidence="1">
    <location>
        <position position="180"/>
    </location>
</feature>
<dbReference type="EMBL" id="BDQV01000496">
    <property type="protein sequence ID" value="GAY65569.1"/>
    <property type="molecule type" value="Genomic_DNA"/>
</dbReference>
<keyword evidence="5" id="KW-1185">Reference proteome</keyword>
<protein>
    <recommendedName>
        <fullName evidence="1">acylphosphatase</fullName>
        <ecNumber evidence="1">3.6.1.7</ecNumber>
    </recommendedName>
</protein>
<gene>
    <name evidence="4" type="ORF">CUMW_242190</name>
</gene>
<dbReference type="PRINTS" id="PR00112">
    <property type="entry name" value="ACYLPHPHTASE"/>
</dbReference>
<name>A0A2H5QLR9_CITUN</name>
<dbReference type="Pfam" id="PF00708">
    <property type="entry name" value="Acylphosphatase"/>
    <property type="match status" value="1"/>
</dbReference>
<dbReference type="PROSITE" id="PS00151">
    <property type="entry name" value="ACYLPHOSPHATASE_2"/>
    <property type="match status" value="1"/>
</dbReference>
<dbReference type="PANTHER" id="PTHR47268:SF4">
    <property type="entry name" value="ACYLPHOSPHATASE"/>
    <property type="match status" value="1"/>
</dbReference>
<dbReference type="STRING" id="55188.A0A2H5QLR9"/>
<dbReference type="AlphaFoldDB" id="A0A2H5QLR9"/>
<evidence type="ECO:0000256" key="2">
    <source>
        <dbReference type="RuleBase" id="RU004168"/>
    </source>
</evidence>
<dbReference type="InterPro" id="IPR036046">
    <property type="entry name" value="Acylphosphatase-like_dom_sf"/>
</dbReference>
<dbReference type="PANTHER" id="PTHR47268">
    <property type="entry name" value="ACYLPHOSPHATASE"/>
    <property type="match status" value="1"/>
</dbReference>
<comment type="caution">
    <text evidence="4">The sequence shown here is derived from an EMBL/GenBank/DDBJ whole genome shotgun (WGS) entry which is preliminary data.</text>
</comment>
<evidence type="ECO:0000259" key="3">
    <source>
        <dbReference type="PROSITE" id="PS51160"/>
    </source>
</evidence>
<evidence type="ECO:0000313" key="5">
    <source>
        <dbReference type="Proteomes" id="UP000236630"/>
    </source>
</evidence>
<dbReference type="SUPFAM" id="SSF54975">
    <property type="entry name" value="Acylphosphatase/BLUF domain-like"/>
    <property type="match status" value="1"/>
</dbReference>
<dbReference type="InterPro" id="IPR020456">
    <property type="entry name" value="Acylphosphatase"/>
</dbReference>
<keyword evidence="1" id="KW-0378">Hydrolase</keyword>
<dbReference type="EC" id="3.6.1.7" evidence="1"/>
<comment type="catalytic activity">
    <reaction evidence="1">
        <text>an acyl phosphate + H2O = a carboxylate + phosphate + H(+)</text>
        <dbReference type="Rhea" id="RHEA:14965"/>
        <dbReference type="ChEBI" id="CHEBI:15377"/>
        <dbReference type="ChEBI" id="CHEBI:15378"/>
        <dbReference type="ChEBI" id="CHEBI:29067"/>
        <dbReference type="ChEBI" id="CHEBI:43474"/>
        <dbReference type="ChEBI" id="CHEBI:59918"/>
        <dbReference type="EC" id="3.6.1.7"/>
    </reaction>
</comment>
<dbReference type="PROSITE" id="PS51160">
    <property type="entry name" value="ACYLPHOSPHATASE_3"/>
    <property type="match status" value="1"/>
</dbReference>
<dbReference type="InterPro" id="IPR017968">
    <property type="entry name" value="Acylphosphatase_CS"/>
</dbReference>
<proteinExistence type="inferred from homology"/>
<feature type="active site" evidence="1">
    <location>
        <position position="198"/>
    </location>
</feature>
<evidence type="ECO:0000313" key="4">
    <source>
        <dbReference type="EMBL" id="GAY65569.1"/>
    </source>
</evidence>
<organism evidence="4 5">
    <name type="scientific">Citrus unshiu</name>
    <name type="common">Satsuma mandarin</name>
    <name type="synonym">Citrus nobilis var. unshiu</name>
    <dbReference type="NCBI Taxonomy" id="55188"/>
    <lineage>
        <taxon>Eukaryota</taxon>
        <taxon>Viridiplantae</taxon>
        <taxon>Streptophyta</taxon>
        <taxon>Embryophyta</taxon>
        <taxon>Tracheophyta</taxon>
        <taxon>Spermatophyta</taxon>
        <taxon>Magnoliopsida</taxon>
        <taxon>eudicotyledons</taxon>
        <taxon>Gunneridae</taxon>
        <taxon>Pentapetalae</taxon>
        <taxon>rosids</taxon>
        <taxon>malvids</taxon>
        <taxon>Sapindales</taxon>
        <taxon>Rutaceae</taxon>
        <taxon>Aurantioideae</taxon>
        <taxon>Citrus</taxon>
    </lineage>
</organism>
<reference evidence="4 5" key="1">
    <citation type="journal article" date="2017" name="Front. Genet.">
        <title>Draft sequencing of the heterozygous diploid genome of Satsuma (Citrus unshiu Marc.) using a hybrid assembly approach.</title>
        <authorList>
            <person name="Shimizu T."/>
            <person name="Tanizawa Y."/>
            <person name="Mochizuki T."/>
            <person name="Nagasaki H."/>
            <person name="Yoshioka T."/>
            <person name="Toyoda A."/>
            <person name="Fujiyama A."/>
            <person name="Kaminuma E."/>
            <person name="Nakamura Y."/>
        </authorList>
    </citation>
    <scope>NUCLEOTIDE SEQUENCE [LARGE SCALE GENOMIC DNA]</scope>
    <source>
        <strain evidence="5">cv. Miyagawa wase</strain>
    </source>
</reference>
<dbReference type="GO" id="GO:0003998">
    <property type="term" value="F:acylphosphatase activity"/>
    <property type="evidence" value="ECO:0007669"/>
    <property type="project" value="UniProtKB-EC"/>
</dbReference>
<accession>A0A2H5QLR9</accession>
<evidence type="ECO:0000256" key="1">
    <source>
        <dbReference type="PROSITE-ProRule" id="PRU00520"/>
    </source>
</evidence>
<sequence length="253" mass="28564">MSCKHAINLGLSHPLLFPNNHSFNSIHSPPSCRSCFLLSDPSLCILLRLRSPFSGSLFSIIVQWEHNDSRNQITKQNNRMGTSIPQPTLRFLTSGISKRIIWNTKDAIRTHRLPLRTRSPFRSFHNPLSLLFPLPPPHSFLSPLLRPPPRFLCNMTDTQSPPAKTVRVVVKGRVQGVFYRNWTIENATQLGLKGWVRNRRDGSVEALFSGNPDSVKEMEQRCRHGPPDAVVTGLQVFPSNDDPGTGFVRKQTV</sequence>
<dbReference type="Gene3D" id="3.30.70.100">
    <property type="match status" value="1"/>
</dbReference>
<comment type="similarity">
    <text evidence="2">Belongs to the acylphosphatase family.</text>
</comment>